<evidence type="ECO:0000313" key="2">
    <source>
        <dbReference type="Proteomes" id="UP000228947"/>
    </source>
</evidence>
<dbReference type="Proteomes" id="UP000228947">
    <property type="component" value="Unassembled WGS sequence"/>
</dbReference>
<organism evidence="1 2">
    <name type="scientific">Candidatus Thermofonsia Clade 1 bacterium</name>
    <dbReference type="NCBI Taxonomy" id="2364210"/>
    <lineage>
        <taxon>Bacteria</taxon>
        <taxon>Bacillati</taxon>
        <taxon>Chloroflexota</taxon>
        <taxon>Candidatus Thermofontia</taxon>
        <taxon>Candidatus Thermofonsia Clade 1</taxon>
    </lineage>
</organism>
<name>A0A2M8Q0M0_9CHLR</name>
<protein>
    <submittedName>
        <fullName evidence="1">Uncharacterized protein</fullName>
    </submittedName>
</protein>
<gene>
    <name evidence="1" type="ORF">CUN50_00060</name>
</gene>
<evidence type="ECO:0000313" key="1">
    <source>
        <dbReference type="EMBL" id="PJF43357.1"/>
    </source>
</evidence>
<proteinExistence type="predicted"/>
<sequence length="427" mass="46793">MPLALNYPDVLGWYSAERQTVDALQVALAVRPSPVPAGKVADVLVLLQNMSGGATDALLRLIVPERDLAGKAGRFSTPLQKVVRIGLRSGEVGYATLPMLVGHQAQAGEYIVQVEVACEQKKHGAERVRSLEMPARFDLHDIPPERRPIFEAIRGLPFAAQAGARTQKGQLIGAPFTVQPPTIAALPSEMRPNYITLWTETDYRDPRFLSAQVGDLVKKMLPLLRRERVFFPLLKAIQARFDAVGFRLWAGEAVMIAKMLTYTLELGAPIQMAGQESPVYPRWYATLSQALLDDADLAVPEAVDLLASRILLPDLLFDAGMIAFSTLSTLINESFGDEAELRAHLDTLVDALISANQGLNLNYAWLPLVLGGLVTNGAVTMPREDVVETVHLFLNAREKRLAEAQEEQSVLFEIADDLIDRALTGEG</sequence>
<reference evidence="1 2" key="1">
    <citation type="submission" date="2017-11" db="EMBL/GenBank/DDBJ databases">
        <title>Evolution of Phototrophy in the Chloroflexi Phylum Driven by Horizontal Gene Transfer.</title>
        <authorList>
            <person name="Ward L.M."/>
            <person name="Hemp J."/>
            <person name="Shih P.M."/>
            <person name="Mcglynn S.E."/>
            <person name="Fischer W."/>
        </authorList>
    </citation>
    <scope>NUCLEOTIDE SEQUENCE [LARGE SCALE GENOMIC DNA]</scope>
    <source>
        <strain evidence="1">CP1_1M</strain>
    </source>
</reference>
<dbReference type="AlphaFoldDB" id="A0A2M8Q0M0"/>
<accession>A0A2M8Q0M0</accession>
<comment type="caution">
    <text evidence="1">The sequence shown here is derived from an EMBL/GenBank/DDBJ whole genome shotgun (WGS) entry which is preliminary data.</text>
</comment>
<dbReference type="EMBL" id="PGTL01000001">
    <property type="protein sequence ID" value="PJF43357.1"/>
    <property type="molecule type" value="Genomic_DNA"/>
</dbReference>